<dbReference type="PANTHER" id="PTHR36453:SF1">
    <property type="entry name" value="RIGHT HANDED BETA HELIX DOMAIN-CONTAINING PROTEIN"/>
    <property type="match status" value="1"/>
</dbReference>
<dbReference type="PANTHER" id="PTHR36453">
    <property type="entry name" value="SECRETED PROTEIN-RELATED"/>
    <property type="match status" value="1"/>
</dbReference>
<accession>X1JSQ4</accession>
<protein>
    <recommendedName>
        <fullName evidence="2">Pectate lyase superfamily protein domain-containing protein</fullName>
    </recommendedName>
</protein>
<comment type="caution">
    <text evidence="1">The sequence shown here is derived from an EMBL/GenBank/DDBJ whole genome shotgun (WGS) entry which is preliminary data.</text>
</comment>
<gene>
    <name evidence="1" type="ORF">S06H3_04339</name>
</gene>
<dbReference type="SUPFAM" id="SSF51126">
    <property type="entry name" value="Pectin lyase-like"/>
    <property type="match status" value="1"/>
</dbReference>
<evidence type="ECO:0000313" key="1">
    <source>
        <dbReference type="EMBL" id="GAH97082.1"/>
    </source>
</evidence>
<evidence type="ECO:0008006" key="2">
    <source>
        <dbReference type="Google" id="ProtNLM"/>
    </source>
</evidence>
<dbReference type="InterPro" id="IPR011050">
    <property type="entry name" value="Pectin_lyase_fold/virulence"/>
</dbReference>
<dbReference type="InterPro" id="IPR012334">
    <property type="entry name" value="Pectin_lyas_fold"/>
</dbReference>
<dbReference type="AlphaFoldDB" id="X1JSQ4"/>
<proteinExistence type="predicted"/>
<name>X1JSQ4_9ZZZZ</name>
<dbReference type="Gene3D" id="2.160.20.10">
    <property type="entry name" value="Single-stranded right-handed beta-helix, Pectin lyase-like"/>
    <property type="match status" value="1"/>
</dbReference>
<dbReference type="EMBL" id="BARV01001514">
    <property type="protein sequence ID" value="GAH97082.1"/>
    <property type="molecule type" value="Genomic_DNA"/>
</dbReference>
<feature type="non-terminal residue" evidence="1">
    <location>
        <position position="103"/>
    </location>
</feature>
<sequence>MFSMANTDGITYYVSPDGKDSLKGASIDKPFATIQRARDAIRELKNNSGLMKPVTVYVRGGLYELTETITFGPEDSGTKECPIKYIAYGEEEPIISGGRRITG</sequence>
<reference evidence="1" key="1">
    <citation type="journal article" date="2014" name="Front. Microbiol.">
        <title>High frequency of phylogenetically diverse reductive dehalogenase-homologous genes in deep subseafloor sedimentary metagenomes.</title>
        <authorList>
            <person name="Kawai M."/>
            <person name="Futagami T."/>
            <person name="Toyoda A."/>
            <person name="Takaki Y."/>
            <person name="Nishi S."/>
            <person name="Hori S."/>
            <person name="Arai W."/>
            <person name="Tsubouchi T."/>
            <person name="Morono Y."/>
            <person name="Uchiyama I."/>
            <person name="Ito T."/>
            <person name="Fujiyama A."/>
            <person name="Inagaki F."/>
            <person name="Takami H."/>
        </authorList>
    </citation>
    <scope>NUCLEOTIDE SEQUENCE</scope>
    <source>
        <strain evidence="1">Expedition CK06-06</strain>
    </source>
</reference>
<organism evidence="1">
    <name type="scientific">marine sediment metagenome</name>
    <dbReference type="NCBI Taxonomy" id="412755"/>
    <lineage>
        <taxon>unclassified sequences</taxon>
        <taxon>metagenomes</taxon>
        <taxon>ecological metagenomes</taxon>
    </lineage>
</organism>